<name>A0A450X3I8_9GAMM</name>
<proteinExistence type="predicted"/>
<reference evidence="1" key="1">
    <citation type="submission" date="2019-02" db="EMBL/GenBank/DDBJ databases">
        <authorList>
            <person name="Gruber-Vodicka R. H."/>
            <person name="Seah K. B. B."/>
        </authorList>
    </citation>
    <scope>NUCLEOTIDE SEQUENCE</scope>
    <source>
        <strain evidence="1">BECK_BZ197</strain>
    </source>
</reference>
<gene>
    <name evidence="1" type="ORF">BECKMB1821G_GA0114241_100642</name>
</gene>
<evidence type="ECO:0000313" key="1">
    <source>
        <dbReference type="EMBL" id="VFK23879.1"/>
    </source>
</evidence>
<dbReference type="AlphaFoldDB" id="A0A450X3I8"/>
<accession>A0A450X3I8</accession>
<dbReference type="EMBL" id="CAADFO010000006">
    <property type="protein sequence ID" value="VFK23879.1"/>
    <property type="molecule type" value="Genomic_DNA"/>
</dbReference>
<protein>
    <submittedName>
        <fullName evidence="1">Uncharacterized protein</fullName>
    </submittedName>
</protein>
<sequence>MKETNRRTSMYAARARSASFGLRPLLWPVIVAYQRMICERSNGLCSKTEYLDYFVWNFFQHHYSQSASYRKKLHTRP</sequence>
<organism evidence="1">
    <name type="scientific">Candidatus Kentrum sp. MB</name>
    <dbReference type="NCBI Taxonomy" id="2138164"/>
    <lineage>
        <taxon>Bacteria</taxon>
        <taxon>Pseudomonadati</taxon>
        <taxon>Pseudomonadota</taxon>
        <taxon>Gammaproteobacteria</taxon>
        <taxon>Candidatus Kentrum</taxon>
    </lineage>
</organism>